<dbReference type="SUPFAM" id="SSF52317">
    <property type="entry name" value="Class I glutamine amidotransferase-like"/>
    <property type="match status" value="1"/>
</dbReference>
<evidence type="ECO:0000313" key="3">
    <source>
        <dbReference type="Proteomes" id="UP000321569"/>
    </source>
</evidence>
<dbReference type="AlphaFoldDB" id="A0A512PQ44"/>
<evidence type="ECO:0000259" key="1">
    <source>
        <dbReference type="Pfam" id="PF00117"/>
    </source>
</evidence>
<organism evidence="2 3">
    <name type="scientific">Lentilactobacillus rapi</name>
    <dbReference type="NCBI Taxonomy" id="481723"/>
    <lineage>
        <taxon>Bacteria</taxon>
        <taxon>Bacillati</taxon>
        <taxon>Bacillota</taxon>
        <taxon>Bacilli</taxon>
        <taxon>Lactobacillales</taxon>
        <taxon>Lactobacillaceae</taxon>
        <taxon>Lentilactobacillus</taxon>
    </lineage>
</organism>
<proteinExistence type="predicted"/>
<accession>A0A512PQ44</accession>
<comment type="caution">
    <text evidence="2">The sequence shown here is derived from an EMBL/GenBank/DDBJ whole genome shotgun (WGS) entry which is preliminary data.</text>
</comment>
<dbReference type="RefSeq" id="WP_054749104.1">
    <property type="nucleotide sequence ID" value="NZ_BKAM01000060.1"/>
</dbReference>
<dbReference type="InterPro" id="IPR017926">
    <property type="entry name" value="GATASE"/>
</dbReference>
<dbReference type="Gene3D" id="3.40.50.880">
    <property type="match status" value="1"/>
</dbReference>
<dbReference type="InterPro" id="IPR029062">
    <property type="entry name" value="Class_I_gatase-like"/>
</dbReference>
<dbReference type="PANTHER" id="PTHR42695:SF5">
    <property type="entry name" value="GLUTAMINE AMIDOTRANSFERASE YLR126C-RELATED"/>
    <property type="match status" value="1"/>
</dbReference>
<dbReference type="CDD" id="cd01741">
    <property type="entry name" value="GATase1_1"/>
    <property type="match status" value="1"/>
</dbReference>
<gene>
    <name evidence="2" type="primary">guaA_2</name>
    <name evidence="2" type="ORF">LRA02_21300</name>
</gene>
<dbReference type="OrthoDB" id="9807137at2"/>
<dbReference type="PANTHER" id="PTHR42695">
    <property type="entry name" value="GLUTAMINE AMIDOTRANSFERASE YLR126C-RELATED"/>
    <property type="match status" value="1"/>
</dbReference>
<dbReference type="InterPro" id="IPR044992">
    <property type="entry name" value="ChyE-like"/>
</dbReference>
<evidence type="ECO:0000313" key="2">
    <source>
        <dbReference type="EMBL" id="GEP73262.1"/>
    </source>
</evidence>
<dbReference type="STRING" id="1423795.FD12_GL000958"/>
<dbReference type="PROSITE" id="PS51273">
    <property type="entry name" value="GATASE_TYPE_1"/>
    <property type="match status" value="1"/>
</dbReference>
<feature type="domain" description="Glutamine amidotransferase" evidence="1">
    <location>
        <begin position="26"/>
        <end position="176"/>
    </location>
</feature>
<dbReference type="Proteomes" id="UP000321569">
    <property type="component" value="Unassembled WGS sequence"/>
</dbReference>
<dbReference type="Pfam" id="PF00117">
    <property type="entry name" value="GATase"/>
    <property type="match status" value="1"/>
</dbReference>
<dbReference type="EMBL" id="BKAM01000060">
    <property type="protein sequence ID" value="GEP73262.1"/>
    <property type="molecule type" value="Genomic_DNA"/>
</dbReference>
<name>A0A512PQ44_9LACO</name>
<protein>
    <submittedName>
        <fullName evidence="2">GMP synthase</fullName>
    </submittedName>
</protein>
<sequence>MKITIIQHVPFEVPGLIDQWITENQHERELVPLFENGYQLPTADTISFLVVLGGPMSANDHLPWIQAERQLIKEVVTAGKPMLGVCLGGQQLAKAFGSKVIPTPKEVGFGPVSTSQLAQRLFAANHAYQVLHWHGEGFENPANANDLFSSQDWANQGFQLGSGIGLQFHLESTPATLSGLVAADRDFIRGSRFHETPDQILNTQFDPTCRTLLFQILNNLSTFCHVN</sequence>
<reference evidence="2 3" key="1">
    <citation type="submission" date="2019-07" db="EMBL/GenBank/DDBJ databases">
        <title>Whole genome shotgun sequence of Lactobacillus rapi NBRC 109618.</title>
        <authorList>
            <person name="Hosoyama A."/>
            <person name="Uohara A."/>
            <person name="Ohji S."/>
            <person name="Ichikawa N."/>
        </authorList>
    </citation>
    <scope>NUCLEOTIDE SEQUENCE [LARGE SCALE GENOMIC DNA]</scope>
    <source>
        <strain evidence="2 3">NBRC 109618</strain>
    </source>
</reference>
<dbReference type="GO" id="GO:0005829">
    <property type="term" value="C:cytosol"/>
    <property type="evidence" value="ECO:0007669"/>
    <property type="project" value="TreeGrafter"/>
</dbReference>